<gene>
    <name evidence="6" type="ORF">HSBAA_12110</name>
</gene>
<dbReference type="KEGG" id="hsr:HSBAA_12110"/>
<dbReference type="EMBL" id="AP019514">
    <property type="protein sequence ID" value="BBI59905.1"/>
    <property type="molecule type" value="Genomic_DNA"/>
</dbReference>
<keyword evidence="4" id="KW-0406">Ion transport</keyword>
<comment type="subcellular location">
    <subcellularLocation>
        <location evidence="1">Cell membrane</location>
        <topology evidence="1">Peripheral membrane protein</topology>
    </subcellularLocation>
</comment>
<reference evidence="6 7" key="1">
    <citation type="journal article" date="2019" name="Microbiol. Resour. Announc.">
        <title>Complete Genome Sequence of Halomonas sulfidaeris Strain Esulfide1 Isolated from a Metal Sulfide Rock at a Depth of 2,200 Meters, Obtained Using Nanopore Sequencing.</title>
        <authorList>
            <person name="Saito M."/>
            <person name="Nishigata A."/>
            <person name="Galipon J."/>
            <person name="Arakawa K."/>
        </authorList>
    </citation>
    <scope>NUCLEOTIDE SEQUENCE [LARGE SCALE GENOMIC DNA]</scope>
    <source>
        <strain evidence="6 7">ATCC BAA-803</strain>
    </source>
</reference>
<evidence type="ECO:0000256" key="2">
    <source>
        <dbReference type="ARBA" id="ARBA00022448"/>
    </source>
</evidence>
<evidence type="ECO:0000256" key="4">
    <source>
        <dbReference type="ARBA" id="ARBA00023065"/>
    </source>
</evidence>
<evidence type="ECO:0000256" key="3">
    <source>
        <dbReference type="ARBA" id="ARBA00022475"/>
    </source>
</evidence>
<evidence type="ECO:0000256" key="5">
    <source>
        <dbReference type="ARBA" id="ARBA00023136"/>
    </source>
</evidence>
<accession>A0A455U260</accession>
<evidence type="ECO:0000256" key="1">
    <source>
        <dbReference type="ARBA" id="ARBA00004202"/>
    </source>
</evidence>
<sequence>MSKPRDAYFLRAESFFNVASYMDETAYLKGYGGQSLHTQSHGESFMAVLLNKLQGNGIYLFDEPEAALSPIRQLAALSAIHHLVEDRSQFVIATHSPILLSLPKLEDHSFDKAGVSEVAFEDTEHFAVTRDFLNNYPRRLEQLFQEDTDD</sequence>
<keyword evidence="5" id="KW-0472">Membrane</keyword>
<keyword evidence="3" id="KW-1003">Cell membrane</keyword>
<keyword evidence="2" id="KW-0813">Transport</keyword>
<dbReference type="GO" id="GO:0005886">
    <property type="term" value="C:plasma membrane"/>
    <property type="evidence" value="ECO:0007669"/>
    <property type="project" value="UniProtKB-SubCell"/>
</dbReference>
<name>A0A455U260_9GAMM</name>
<protein>
    <submittedName>
        <fullName evidence="6">Uncharacterized protein</fullName>
    </submittedName>
</protein>
<dbReference type="AlphaFoldDB" id="A0A455U260"/>
<proteinExistence type="predicted"/>
<dbReference type="SUPFAM" id="SSF52540">
    <property type="entry name" value="P-loop containing nucleoside triphosphate hydrolases"/>
    <property type="match status" value="1"/>
</dbReference>
<organism evidence="6 7">
    <name type="scientific">Vreelandella sulfidaeris</name>
    <dbReference type="NCBI Taxonomy" id="115553"/>
    <lineage>
        <taxon>Bacteria</taxon>
        <taxon>Pseudomonadati</taxon>
        <taxon>Pseudomonadota</taxon>
        <taxon>Gammaproteobacteria</taxon>
        <taxon>Oceanospirillales</taxon>
        <taxon>Halomonadaceae</taxon>
        <taxon>Vreelandella</taxon>
    </lineage>
</organism>
<dbReference type="PANTHER" id="PTHR42771">
    <property type="entry name" value="IRON(3+)-HYDROXAMATE IMPORT ATP-BINDING PROTEIN FHUC"/>
    <property type="match status" value="1"/>
</dbReference>
<dbReference type="Gene3D" id="3.40.50.300">
    <property type="entry name" value="P-loop containing nucleotide triphosphate hydrolases"/>
    <property type="match status" value="1"/>
</dbReference>
<dbReference type="InterPro" id="IPR027417">
    <property type="entry name" value="P-loop_NTPase"/>
</dbReference>
<dbReference type="Proteomes" id="UP000320231">
    <property type="component" value="Chromosome"/>
</dbReference>
<dbReference type="InterPro" id="IPR051535">
    <property type="entry name" value="Siderophore_ABC-ATPase"/>
</dbReference>
<dbReference type="GO" id="GO:0006811">
    <property type="term" value="P:monoatomic ion transport"/>
    <property type="evidence" value="ECO:0007669"/>
    <property type="project" value="UniProtKB-KW"/>
</dbReference>
<evidence type="ECO:0000313" key="6">
    <source>
        <dbReference type="EMBL" id="BBI59905.1"/>
    </source>
</evidence>
<evidence type="ECO:0000313" key="7">
    <source>
        <dbReference type="Proteomes" id="UP000320231"/>
    </source>
</evidence>
<dbReference type="PANTHER" id="PTHR42771:SF2">
    <property type="entry name" value="IRON(3+)-HYDROXAMATE IMPORT ATP-BINDING PROTEIN FHUC"/>
    <property type="match status" value="1"/>
</dbReference>